<dbReference type="GO" id="GO:0005737">
    <property type="term" value="C:cytoplasm"/>
    <property type="evidence" value="ECO:0007669"/>
    <property type="project" value="TreeGrafter"/>
</dbReference>
<dbReference type="InterPro" id="IPR029063">
    <property type="entry name" value="SAM-dependent_MTases_sf"/>
</dbReference>
<accession>A0AAW5AKX7</accession>
<evidence type="ECO:0000313" key="4">
    <source>
        <dbReference type="EMBL" id="MCF7530503.1"/>
    </source>
</evidence>
<evidence type="ECO:0000256" key="3">
    <source>
        <dbReference type="ARBA" id="ARBA00030757"/>
    </source>
</evidence>
<dbReference type="GO" id="GO:0004719">
    <property type="term" value="F:protein-L-isoaspartate (D-aspartate) O-methyltransferase activity"/>
    <property type="evidence" value="ECO:0007669"/>
    <property type="project" value="InterPro"/>
</dbReference>
<comment type="similarity">
    <text evidence="1">Belongs to the methyltransferase superfamily. L-isoaspartyl/D-aspartyl protein methyltransferase family.</text>
</comment>
<comment type="caution">
    <text evidence="4">The sequence shown here is derived from an EMBL/GenBank/DDBJ whole genome shotgun (WGS) entry which is preliminary data.</text>
</comment>
<protein>
    <recommendedName>
        <fullName evidence="2">Protein-L-isoaspartate O-methyltransferase</fullName>
    </recommendedName>
    <alternativeName>
        <fullName evidence="3">Protein L-isoaspartyl methyltransferase</fullName>
    </alternativeName>
</protein>
<evidence type="ECO:0000256" key="1">
    <source>
        <dbReference type="ARBA" id="ARBA00005369"/>
    </source>
</evidence>
<dbReference type="Proteomes" id="UP001201397">
    <property type="component" value="Unassembled WGS sequence"/>
</dbReference>
<dbReference type="InterPro" id="IPR000682">
    <property type="entry name" value="PCMT"/>
</dbReference>
<evidence type="ECO:0000256" key="2">
    <source>
        <dbReference type="ARBA" id="ARBA00013346"/>
    </source>
</evidence>
<evidence type="ECO:0000313" key="5">
    <source>
        <dbReference type="Proteomes" id="UP001201397"/>
    </source>
</evidence>
<dbReference type="PANTHER" id="PTHR11579">
    <property type="entry name" value="PROTEIN-L-ISOASPARTATE O-METHYLTRANSFERASE"/>
    <property type="match status" value="1"/>
</dbReference>
<dbReference type="RefSeq" id="WP_237093323.1">
    <property type="nucleotide sequence ID" value="NZ_JAKKDL010000018.1"/>
</dbReference>
<dbReference type="Pfam" id="PF01135">
    <property type="entry name" value="PCMT"/>
    <property type="match status" value="1"/>
</dbReference>
<gene>
    <name evidence="4" type="ORF">L4H06_09735</name>
</gene>
<dbReference type="EMBL" id="JAKKDL010000018">
    <property type="protein sequence ID" value="MCF7530503.1"/>
    <property type="molecule type" value="Genomic_DNA"/>
</dbReference>
<sequence length="218" mass="23497">MNFEQARFNMVEQQIRPWDVLDFDVLDALMEIPRERFVLPEHQGLAYSDLELPLANGGKMLEPKVVARLVQGLKPSAAETVLEIGTGSGFATALLAKLAGKVVSCDCDHTQQQSAKTVLDGLDFANIDYVQNNGLSEPSQGGPFDAIYVGGSLRSVPESLLAQLKDGGRLVAVIGKAPVQHAVLLTKNGDTVQQKVLFDTAVAPLNDTAADPFDDFDF</sequence>
<dbReference type="Gene3D" id="3.40.50.150">
    <property type="entry name" value="Vaccinia Virus protein VP39"/>
    <property type="match status" value="1"/>
</dbReference>
<dbReference type="PANTHER" id="PTHR11579:SF18">
    <property type="entry name" value="PROTEIN-L-ISOASPARTATE O-METHYLTRANSFERASE"/>
    <property type="match status" value="1"/>
</dbReference>
<reference evidence="4" key="1">
    <citation type="submission" date="2022-01" db="EMBL/GenBank/DDBJ databases">
        <title>Neisseria sp. ZJ104.</title>
        <authorList>
            <person name="Yang C."/>
        </authorList>
    </citation>
    <scope>NUCLEOTIDE SEQUENCE</scope>
    <source>
        <strain evidence="4">ZJ104</strain>
    </source>
</reference>
<proteinExistence type="inferred from homology"/>
<dbReference type="SUPFAM" id="SSF53335">
    <property type="entry name" value="S-adenosyl-L-methionine-dependent methyltransferases"/>
    <property type="match status" value="1"/>
</dbReference>
<dbReference type="CDD" id="cd02440">
    <property type="entry name" value="AdoMet_MTases"/>
    <property type="match status" value="1"/>
</dbReference>
<name>A0AAW5AKX7_9NEIS</name>
<dbReference type="AlphaFoldDB" id="A0AAW5AKX7"/>
<organism evidence="4 5">
    <name type="scientific">Neisseria lisongii</name>
    <dbReference type="NCBI Taxonomy" id="2912188"/>
    <lineage>
        <taxon>Bacteria</taxon>
        <taxon>Pseudomonadati</taxon>
        <taxon>Pseudomonadota</taxon>
        <taxon>Betaproteobacteria</taxon>
        <taxon>Neisseriales</taxon>
        <taxon>Neisseriaceae</taxon>
        <taxon>Neisseria</taxon>
    </lineage>
</organism>